<sequence length="158" mass="18093">MVASVVGALVAVALYFIKQWRDVEALKVDSTNLQKKTSEIENNLNTITDRLIQAIDKNNKETELKIEKVRSEYTEKLASTEKEHSQVTRELMGKLEKINLAIVEMRAETNGNIEKMVQKVATHEDAIKEYQKGRIEFYQKFGGVLELLPKLIDSKRNV</sequence>
<proteinExistence type="predicted"/>
<feature type="coiled-coil region" evidence="1">
    <location>
        <begin position="23"/>
        <end position="90"/>
    </location>
</feature>
<protein>
    <submittedName>
        <fullName evidence="2">Chromosome segregation ATPase</fullName>
    </submittedName>
</protein>
<dbReference type="AlphaFoldDB" id="A0A839GX94"/>
<accession>A0A839GX94</accession>
<reference evidence="2 3" key="1">
    <citation type="submission" date="2020-08" db="EMBL/GenBank/DDBJ databases">
        <title>Genomic Encyclopedia of Type Strains, Phase IV (KMG-IV): sequencing the most valuable type-strain genomes for metagenomic binning, comparative biology and taxonomic classification.</title>
        <authorList>
            <person name="Goeker M."/>
        </authorList>
    </citation>
    <scope>NUCLEOTIDE SEQUENCE [LARGE SCALE GENOMIC DNA]</scope>
    <source>
        <strain evidence="2 3">DSM 29854</strain>
    </source>
</reference>
<dbReference type="RefSeq" id="WP_182513601.1">
    <property type="nucleotide sequence ID" value="NZ_JACJIQ010000012.1"/>
</dbReference>
<keyword evidence="1" id="KW-0175">Coiled coil</keyword>
<dbReference type="EMBL" id="JACJIQ010000012">
    <property type="protein sequence ID" value="MBA9078341.1"/>
    <property type="molecule type" value="Genomic_DNA"/>
</dbReference>
<evidence type="ECO:0000313" key="2">
    <source>
        <dbReference type="EMBL" id="MBA9078341.1"/>
    </source>
</evidence>
<dbReference type="Proteomes" id="UP000563094">
    <property type="component" value="Unassembled WGS sequence"/>
</dbReference>
<evidence type="ECO:0000313" key="3">
    <source>
        <dbReference type="Proteomes" id="UP000563094"/>
    </source>
</evidence>
<gene>
    <name evidence="2" type="ORF">FHS90_003067</name>
</gene>
<keyword evidence="3" id="KW-1185">Reference proteome</keyword>
<organism evidence="2 3">
    <name type="scientific">Rufibacter quisquiliarum</name>
    <dbReference type="NCBI Taxonomy" id="1549639"/>
    <lineage>
        <taxon>Bacteria</taxon>
        <taxon>Pseudomonadati</taxon>
        <taxon>Bacteroidota</taxon>
        <taxon>Cytophagia</taxon>
        <taxon>Cytophagales</taxon>
        <taxon>Hymenobacteraceae</taxon>
        <taxon>Rufibacter</taxon>
    </lineage>
</organism>
<name>A0A839GX94_9BACT</name>
<comment type="caution">
    <text evidence="2">The sequence shown here is derived from an EMBL/GenBank/DDBJ whole genome shotgun (WGS) entry which is preliminary data.</text>
</comment>
<evidence type="ECO:0000256" key="1">
    <source>
        <dbReference type="SAM" id="Coils"/>
    </source>
</evidence>